<evidence type="ECO:0000256" key="1">
    <source>
        <dbReference type="ARBA" id="ARBA00009299"/>
    </source>
</evidence>
<dbReference type="Gene3D" id="1.25.40.370">
    <property type="match status" value="1"/>
</dbReference>
<dbReference type="PANTHER" id="PTHR22845:SF5">
    <property type="entry name" value="APOPTOTIC PROTEASE-ACTIVATING FACTOR 1"/>
    <property type="match status" value="1"/>
</dbReference>
<gene>
    <name evidence="7" type="ORF">COO91_00028</name>
    <name evidence="8" type="ORF">COO91_00089</name>
</gene>
<dbReference type="KEGG" id="nfl:COO91_00089"/>
<evidence type="ECO:0000256" key="4">
    <source>
        <dbReference type="ARBA" id="ARBA00022737"/>
    </source>
</evidence>
<dbReference type="EMBL" id="CP024785">
    <property type="protein sequence ID" value="AUB34276.1"/>
    <property type="molecule type" value="Genomic_DNA"/>
</dbReference>
<dbReference type="EMBL" id="CP024785">
    <property type="protein sequence ID" value="AUB34218.1"/>
    <property type="molecule type" value="Genomic_DNA"/>
</dbReference>
<dbReference type="GO" id="GO:0043531">
    <property type="term" value="F:ADP binding"/>
    <property type="evidence" value="ECO:0007669"/>
    <property type="project" value="InterPro"/>
</dbReference>
<evidence type="ECO:0000256" key="3">
    <source>
        <dbReference type="ARBA" id="ARBA00022703"/>
    </source>
</evidence>
<comment type="similarity">
    <text evidence="1">Belongs to the CpcE/RpcE/PecE family.</text>
</comment>
<feature type="domain" description="NB-ARC" evidence="5">
    <location>
        <begin position="2"/>
        <end position="65"/>
    </location>
</feature>
<evidence type="ECO:0000313" key="8">
    <source>
        <dbReference type="EMBL" id="AUB34276.1"/>
    </source>
</evidence>
<dbReference type="KEGG" id="nfl:COO91_00028"/>
<dbReference type="GO" id="GO:0016787">
    <property type="term" value="F:hydrolase activity"/>
    <property type="evidence" value="ECO:0007669"/>
    <property type="project" value="UniProtKB-KW"/>
</dbReference>
<accession>A0A2K8SFR0</accession>
<evidence type="ECO:0000313" key="9">
    <source>
        <dbReference type="Proteomes" id="UP000232003"/>
    </source>
</evidence>
<feature type="domain" description="APAF-1 helical" evidence="6">
    <location>
        <begin position="244"/>
        <end position="294"/>
    </location>
</feature>
<dbReference type="InterPro" id="IPR027417">
    <property type="entry name" value="P-loop_NTPase"/>
</dbReference>
<protein>
    <submittedName>
        <fullName evidence="7">P-loop containing nucleoside triphosphate hydrolase</fullName>
    </submittedName>
</protein>
<dbReference type="SUPFAM" id="SSF48371">
    <property type="entry name" value="ARM repeat"/>
    <property type="match status" value="1"/>
</dbReference>
<keyword evidence="7" id="KW-0378">Hydrolase</keyword>
<keyword evidence="9" id="KW-1185">Reference proteome</keyword>
<keyword evidence="3" id="KW-0053">Apoptosis</keyword>
<reference evidence="8 9" key="1">
    <citation type="submission" date="2017-11" db="EMBL/GenBank/DDBJ databases">
        <title>Complete genome of a free-living desiccation-tolerant cyanobacterium and its photosynthetic adaptation to extreme terrestrial habitat.</title>
        <authorList>
            <person name="Shang J."/>
        </authorList>
    </citation>
    <scope>NUCLEOTIDE SEQUENCE [LARGE SCALE GENOMIC DNA]</scope>
    <source>
        <strain evidence="8 9">CCNUN1</strain>
    </source>
</reference>
<name>A0A2K8SFR0_9NOSO</name>
<keyword evidence="4" id="KW-0677">Repeat</keyword>
<organism evidence="8 9">
    <name type="scientific">Nostoc flagelliforme CCNUN1</name>
    <dbReference type="NCBI Taxonomy" id="2038116"/>
    <lineage>
        <taxon>Bacteria</taxon>
        <taxon>Bacillati</taxon>
        <taxon>Cyanobacteriota</taxon>
        <taxon>Cyanophyceae</taxon>
        <taxon>Nostocales</taxon>
        <taxon>Nostocaceae</taxon>
        <taxon>Nostoc</taxon>
    </lineage>
</organism>
<dbReference type="Gene3D" id="1.10.10.10">
    <property type="entry name" value="Winged helix-like DNA-binding domain superfamily/Winged helix DNA-binding domain"/>
    <property type="match status" value="1"/>
</dbReference>
<dbReference type="Gene3D" id="3.40.50.300">
    <property type="entry name" value="P-loop containing nucleotide triphosphate hydrolases"/>
    <property type="match status" value="1"/>
</dbReference>
<dbReference type="AlphaFoldDB" id="A0A2K8SFR0"/>
<dbReference type="PANTHER" id="PTHR22845">
    <property type="entry name" value="APOPTOTIC PROTEASE-ACTIVATING FACTOR 1"/>
    <property type="match status" value="1"/>
</dbReference>
<evidence type="ECO:0000313" key="7">
    <source>
        <dbReference type="EMBL" id="AUB34218.1"/>
    </source>
</evidence>
<dbReference type="Pfam" id="PF17908">
    <property type="entry name" value="APAF1_C"/>
    <property type="match status" value="1"/>
</dbReference>
<sequence>MLYDKKALLVVDDAWNPEHVEPFRVGGSDCRVLVTTREAVIKGATAYKLDVLTPDESIKLLEKSCSSLKLEERHLAQELAATVGYLPLALDLAASQVAEGVTWTELLEDLQKDIAYLETLDLPGLEKYSTEEKRKHYSLIASFNLSLRSLTPEMLQQFAWFGVLPEDVNITPAMAATLWAITPRQALTTLRSFKTKALVLPGITLNEQQTYRLHDLMHDMAKRSLVSEPSPYQPHELPGLGLKLAEAHSQLLERYQNKTTSGLWHTLEDDGYIYANLSWHLEQAQRVEDLHQLFEEETEKGHNGWYEACDRLGQNGIFVTDVARAWRLAEDMYTENSSNSIYLQCFYALITASLNSLVANLPNDLLIALVNKKVWTPNQGLAYALQSSNPSQKADSLTALANHLPPNLEKLALEKALAAAKLIQDERHRAEALFALVDKRPELLPEALAAARQIQNEESRAIEALFALVDKLPSELLLEILVAAKQIQDEESFPEALFALVDKLPPELLPEALAAAKLIQDEEYRADALSALAILLSRIPTDQLFSFWKQILHELSLRTRQNLLADIEKLVPVIFALGNDAAIASVNCAIQDVARWWH</sequence>
<dbReference type="InterPro" id="IPR002182">
    <property type="entry name" value="NB-ARC"/>
</dbReference>
<evidence type="ECO:0000259" key="5">
    <source>
        <dbReference type="Pfam" id="PF00931"/>
    </source>
</evidence>
<dbReference type="InterPro" id="IPR016024">
    <property type="entry name" value="ARM-type_fold"/>
</dbReference>
<dbReference type="InterPro" id="IPR041452">
    <property type="entry name" value="APAF1_C"/>
</dbReference>
<dbReference type="Pfam" id="PF00931">
    <property type="entry name" value="NB-ARC"/>
    <property type="match status" value="1"/>
</dbReference>
<dbReference type="Proteomes" id="UP000232003">
    <property type="component" value="Chromosome"/>
</dbReference>
<evidence type="ECO:0000256" key="2">
    <source>
        <dbReference type="ARBA" id="ARBA00022574"/>
    </source>
</evidence>
<keyword evidence="2" id="KW-0853">WD repeat</keyword>
<dbReference type="InterPro" id="IPR036388">
    <property type="entry name" value="WH-like_DNA-bd_sf"/>
</dbReference>
<proteinExistence type="inferred from homology"/>
<evidence type="ECO:0000259" key="6">
    <source>
        <dbReference type="Pfam" id="PF17908"/>
    </source>
</evidence>
<dbReference type="SUPFAM" id="SSF52540">
    <property type="entry name" value="P-loop containing nucleoside triphosphate hydrolases"/>
    <property type="match status" value="1"/>
</dbReference>
<dbReference type="GO" id="GO:0005829">
    <property type="term" value="C:cytosol"/>
    <property type="evidence" value="ECO:0007669"/>
    <property type="project" value="UniProtKB-ARBA"/>
</dbReference>